<dbReference type="InterPro" id="IPR014730">
    <property type="entry name" value="ETF_a/b_N"/>
</dbReference>
<dbReference type="InterPro" id="IPR033948">
    <property type="entry name" value="ETF_beta_N"/>
</dbReference>
<comment type="caution">
    <text evidence="3">The sequence shown here is derived from an EMBL/GenBank/DDBJ whole genome shotgun (WGS) entry which is preliminary data.</text>
</comment>
<sequence>MKRYIVFLKQVPQSTRVEIDPVTNTLKRSSALCQTNPDDLCALQAALNLKKETQAEVVAVSMGPGSAETVLREALQHGADRAVLLSSPAFAGSDTWCTSKVLAAAVQKIGTFDLLFFGRMAIDGDTAQVGPEVAGQLGIPQVTQLIRIEGITPSSIWLAKRAGNVCQQMEIAFPCAVMVSKENGEVAPPTLAGWREAQKKVITCWNEKDLNLDAGSVGLHASPTKVVSTEVPQNKKSLQWLVDGAAVMQVIYQNIHSQKK</sequence>
<accession>B5CU22</accession>
<evidence type="ECO:0000256" key="1">
    <source>
        <dbReference type="ARBA" id="ARBA00022982"/>
    </source>
</evidence>
<dbReference type="PIRSF" id="PIRSF000090">
    <property type="entry name" value="Beta-ETF"/>
    <property type="match status" value="1"/>
</dbReference>
<reference evidence="3 4" key="2">
    <citation type="submission" date="2008-08" db="EMBL/GenBank/DDBJ databases">
        <authorList>
            <person name="Fulton L."/>
            <person name="Clifton S."/>
            <person name="Fulton B."/>
            <person name="Xu J."/>
            <person name="Minx P."/>
            <person name="Pepin K.H."/>
            <person name="Johnson M."/>
            <person name="Thiruvilangam P."/>
            <person name="Bhonagiri V."/>
            <person name="Nash W.E."/>
            <person name="Mardis E.R."/>
            <person name="Wilson R.K."/>
        </authorList>
    </citation>
    <scope>NUCLEOTIDE SEQUENCE [LARGE SCALE GENOMIC DNA]</scope>
    <source>
        <strain evidence="4">DSM 17135 / JCM 12973 / M2</strain>
    </source>
</reference>
<dbReference type="Proteomes" id="UP000003452">
    <property type="component" value="Unassembled WGS sequence"/>
</dbReference>
<proteinExistence type="predicted"/>
<evidence type="ECO:0000259" key="2">
    <source>
        <dbReference type="SMART" id="SM00893"/>
    </source>
</evidence>
<dbReference type="Pfam" id="PF01012">
    <property type="entry name" value="ETF"/>
    <property type="match status" value="1"/>
</dbReference>
<dbReference type="EMBL" id="ABQC02000002">
    <property type="protein sequence ID" value="EDY97232.1"/>
    <property type="molecule type" value="Genomic_DNA"/>
</dbReference>
<dbReference type="SUPFAM" id="SSF52402">
    <property type="entry name" value="Adenine nucleotide alpha hydrolases-like"/>
    <property type="match status" value="1"/>
</dbReference>
<dbReference type="PANTHER" id="PTHR21294">
    <property type="entry name" value="ELECTRON TRANSFER FLAVOPROTEIN BETA-SUBUNIT"/>
    <property type="match status" value="1"/>
</dbReference>
<name>B5CU22_PHOPM</name>
<dbReference type="InterPro" id="IPR012255">
    <property type="entry name" value="ETF_b"/>
</dbReference>
<dbReference type="RefSeq" id="WP_007559211.1">
    <property type="nucleotide sequence ID" value="NZ_DS990122.1"/>
</dbReference>
<evidence type="ECO:0000313" key="3">
    <source>
        <dbReference type="EMBL" id="EDY97232.1"/>
    </source>
</evidence>
<feature type="domain" description="Electron transfer flavoprotein alpha/beta-subunit N-terminal" evidence="2">
    <location>
        <begin position="23"/>
        <end position="214"/>
    </location>
</feature>
<reference evidence="3 4" key="1">
    <citation type="submission" date="2008-08" db="EMBL/GenBank/DDBJ databases">
        <title>Draft genome sequence of Bacteroides plebeius (DSM 17135).</title>
        <authorList>
            <person name="Sudarsanam P."/>
            <person name="Ley R."/>
            <person name="Guruge J."/>
            <person name="Turnbaugh P.J."/>
            <person name="Mahowald M."/>
            <person name="Liep D."/>
            <person name="Gordon J."/>
        </authorList>
    </citation>
    <scope>NUCLEOTIDE SEQUENCE [LARGE SCALE GENOMIC DNA]</scope>
    <source>
        <strain evidence="4">DSM 17135 / JCM 12973 / M2</strain>
    </source>
</reference>
<dbReference type="SMART" id="SM00893">
    <property type="entry name" value="ETF"/>
    <property type="match status" value="1"/>
</dbReference>
<dbReference type="InterPro" id="IPR014729">
    <property type="entry name" value="Rossmann-like_a/b/a_fold"/>
</dbReference>
<dbReference type="CDD" id="cd01714">
    <property type="entry name" value="ETF_beta"/>
    <property type="match status" value="1"/>
</dbReference>
<dbReference type="Gene3D" id="3.40.50.620">
    <property type="entry name" value="HUPs"/>
    <property type="match status" value="1"/>
</dbReference>
<dbReference type="AlphaFoldDB" id="B5CU22"/>
<organism evidence="3 4">
    <name type="scientific">Phocaeicola plebeius (strain DSM 17135 / JCM 12973 / CCUG 54634 / M2)</name>
    <name type="common">Bacteroides plebeius</name>
    <dbReference type="NCBI Taxonomy" id="484018"/>
    <lineage>
        <taxon>Bacteria</taxon>
        <taxon>Pseudomonadati</taxon>
        <taxon>Bacteroidota</taxon>
        <taxon>Bacteroidia</taxon>
        <taxon>Bacteroidales</taxon>
        <taxon>Bacteroidaceae</taxon>
        <taxon>Phocaeicola</taxon>
    </lineage>
</organism>
<dbReference type="GO" id="GO:0009055">
    <property type="term" value="F:electron transfer activity"/>
    <property type="evidence" value="ECO:0007669"/>
    <property type="project" value="InterPro"/>
</dbReference>
<dbReference type="OrthoDB" id="9804960at2"/>
<dbReference type="HOGENOM" id="CLU_060196_2_1_10"/>
<keyword evidence="1" id="KW-0249">Electron transport</keyword>
<dbReference type="PANTHER" id="PTHR21294:SF17">
    <property type="entry name" value="PROTEIN FIXA"/>
    <property type="match status" value="1"/>
</dbReference>
<gene>
    <name evidence="3" type="ORF">BACPLE_00019</name>
</gene>
<keyword evidence="1" id="KW-0813">Transport</keyword>
<evidence type="ECO:0000313" key="4">
    <source>
        <dbReference type="Proteomes" id="UP000003452"/>
    </source>
</evidence>
<dbReference type="eggNOG" id="COG2086">
    <property type="taxonomic scope" value="Bacteria"/>
</dbReference>
<protein>
    <submittedName>
        <fullName evidence="3">Electron transfer flavoprotein domain protein</fullName>
    </submittedName>
</protein>
<dbReference type="GeneID" id="43183837"/>